<accession>A0A318SPU8</accession>
<dbReference type="EMBL" id="QJTE01000003">
    <property type="protein sequence ID" value="PYE83723.1"/>
    <property type="molecule type" value="Genomic_DNA"/>
</dbReference>
<dbReference type="Proteomes" id="UP000248311">
    <property type="component" value="Unassembled WGS sequence"/>
</dbReference>
<protein>
    <submittedName>
        <fullName evidence="1">UDP-glucose 4-epimerase</fullName>
    </submittedName>
</protein>
<dbReference type="AlphaFoldDB" id="A0A318SPU8"/>
<dbReference type="RefSeq" id="WP_110814293.1">
    <property type="nucleotide sequence ID" value="NZ_QJTE01000003.1"/>
</dbReference>
<reference evidence="1 2" key="1">
    <citation type="submission" date="2018-06" db="EMBL/GenBank/DDBJ databases">
        <title>Genomic Encyclopedia of Type Strains, Phase III (KMG-III): the genomes of soil and plant-associated and newly described type strains.</title>
        <authorList>
            <person name="Whitman W."/>
        </authorList>
    </citation>
    <scope>NUCLEOTIDE SEQUENCE [LARGE SCALE GENOMIC DNA]</scope>
    <source>
        <strain evidence="1 2">CECT 9025</strain>
    </source>
</reference>
<evidence type="ECO:0000313" key="2">
    <source>
        <dbReference type="Proteomes" id="UP000248311"/>
    </source>
</evidence>
<evidence type="ECO:0000313" key="1">
    <source>
        <dbReference type="EMBL" id="PYE83723.1"/>
    </source>
</evidence>
<dbReference type="OrthoDB" id="7836994at2"/>
<gene>
    <name evidence="1" type="ORF">DFP88_10381</name>
</gene>
<sequence length="307" mass="32197">MDKPGPGRIAVIGADGFVGRRTVAEARAAGHAVLACIGAQAPEGWAGDPGITLVARGTTPLPLPGCDALIHAAPPGPEAGLGPLRAALDAGAAKGARLVLLGSLVVLASGLAPGRVIDESAPLESRPERRSAHTRARLAQEAEARQAAERGGVPLRILRAGAIYGPGHLWNDHLGIGARGLLLGPRHDGELPLAWVGHVAQALVLAATRPMAAAVEVIHVVDDDLPTRARFLAALALPPRRLPMPWRIPPAAARALRPLRRGQGELLRPAELRARLMPLRYDNSRLHALGWQPQISFEAAMAQAQRD</sequence>
<dbReference type="SUPFAM" id="SSF51735">
    <property type="entry name" value="NAD(P)-binding Rossmann-fold domains"/>
    <property type="match status" value="1"/>
</dbReference>
<organism evidence="1 2">
    <name type="scientific">Pseudoroseicyclus aestuarii</name>
    <dbReference type="NCBI Taxonomy" id="1795041"/>
    <lineage>
        <taxon>Bacteria</taxon>
        <taxon>Pseudomonadati</taxon>
        <taxon>Pseudomonadota</taxon>
        <taxon>Alphaproteobacteria</taxon>
        <taxon>Rhodobacterales</taxon>
        <taxon>Paracoccaceae</taxon>
        <taxon>Pseudoroseicyclus</taxon>
    </lineage>
</organism>
<keyword evidence="2" id="KW-1185">Reference proteome</keyword>
<comment type="caution">
    <text evidence="1">The sequence shown here is derived from an EMBL/GenBank/DDBJ whole genome shotgun (WGS) entry which is preliminary data.</text>
</comment>
<name>A0A318SPU8_9RHOB</name>
<proteinExistence type="predicted"/>
<dbReference type="Gene3D" id="3.40.50.720">
    <property type="entry name" value="NAD(P)-binding Rossmann-like Domain"/>
    <property type="match status" value="1"/>
</dbReference>
<dbReference type="InterPro" id="IPR036291">
    <property type="entry name" value="NAD(P)-bd_dom_sf"/>
</dbReference>